<dbReference type="AlphaFoldDB" id="A0A251NC34"/>
<dbReference type="PANTHER" id="PTHR46929">
    <property type="entry name" value="EXPRESSED PROTEIN"/>
    <property type="match status" value="1"/>
</dbReference>
<evidence type="ECO:0000313" key="3">
    <source>
        <dbReference type="Proteomes" id="UP000006882"/>
    </source>
</evidence>
<feature type="domain" description="Myb/SANT-like" evidence="1">
    <location>
        <begin position="172"/>
        <end position="266"/>
    </location>
</feature>
<feature type="domain" description="Myb/SANT-like" evidence="1">
    <location>
        <begin position="15"/>
        <end position="109"/>
    </location>
</feature>
<name>A0A251NC34_PRUPE</name>
<dbReference type="SMR" id="A0A251NC34"/>
<dbReference type="InterPro" id="IPR024752">
    <property type="entry name" value="Myb/SANT-like_dom"/>
</dbReference>
<dbReference type="PANTHER" id="PTHR46929:SF33">
    <property type="entry name" value="L10-INTERACTING MYB DOMAIN-CONTAINING PROTEIN-LIKE ISOFORM X1"/>
    <property type="match status" value="1"/>
</dbReference>
<dbReference type="Gramene" id="ONH95824">
    <property type="protein sequence ID" value="ONH95824"/>
    <property type="gene ID" value="PRUPE_7G091300"/>
</dbReference>
<evidence type="ECO:0000313" key="2">
    <source>
        <dbReference type="EMBL" id="ONH95824.1"/>
    </source>
</evidence>
<sequence>MNSGFSSTGDHLRANWTPPQDSFFIDLLLEQVRKGNKTGHGFRKQGWADMIVLFNTKFGFKYDTDILKNRYKRLRKQYSEMKSLVDQAIFRWDESQQMITADDSVWNDYIKAHPEMQPYRTKVVSYYNELCIICGHAVADGRYSLSCYDVDFENEAIGIDCQDPINDDPKIEWSQTMDQFFVELMLDEVCKGNKVGRSFKKKSWVSMITSFNEKFGFQHGRAVLKNRYSIFRRHYSSIKILLDQRGFKWDETEQKMVADDRVWNKYIKAHPSFHMYRNKAMPYYSDMCIICGNEARILKKATSSCNLALDKGTLAKKTDGEAMPIVDKHYAQGKPLGSGSVKNLSDQKKRHCPQIPETLQQSKKARRTDGVVAVNALEDMAVAVSSLKKKLKKEESVSIEKVIGVLKSIPDIDDDLLLDACDFLEDEGRARMFLALDAALRKKWLMRKLRPQ</sequence>
<proteinExistence type="predicted"/>
<gene>
    <name evidence="2" type="ORF">PRUPE_7G091300</name>
</gene>
<dbReference type="Gramene" id="ONH95825">
    <property type="protein sequence ID" value="ONH95825"/>
    <property type="gene ID" value="PRUPE_7G091300"/>
</dbReference>
<keyword evidence="3" id="KW-1185">Reference proteome</keyword>
<reference evidence="2 3" key="1">
    <citation type="journal article" date="2013" name="Nat. Genet.">
        <title>The high-quality draft genome of peach (Prunus persica) identifies unique patterns of genetic diversity, domestication and genome evolution.</title>
        <authorList>
            <consortium name="International Peach Genome Initiative"/>
            <person name="Verde I."/>
            <person name="Abbott A.G."/>
            <person name="Scalabrin S."/>
            <person name="Jung S."/>
            <person name="Shu S."/>
            <person name="Marroni F."/>
            <person name="Zhebentyayeva T."/>
            <person name="Dettori M.T."/>
            <person name="Grimwood J."/>
            <person name="Cattonaro F."/>
            <person name="Zuccolo A."/>
            <person name="Rossini L."/>
            <person name="Jenkins J."/>
            <person name="Vendramin E."/>
            <person name="Meisel L.A."/>
            <person name="Decroocq V."/>
            <person name="Sosinski B."/>
            <person name="Prochnik S."/>
            <person name="Mitros T."/>
            <person name="Policriti A."/>
            <person name="Cipriani G."/>
            <person name="Dondini L."/>
            <person name="Ficklin S."/>
            <person name="Goodstein D.M."/>
            <person name="Xuan P."/>
            <person name="Del Fabbro C."/>
            <person name="Aramini V."/>
            <person name="Copetti D."/>
            <person name="Gonzalez S."/>
            <person name="Horner D.S."/>
            <person name="Falchi R."/>
            <person name="Lucas S."/>
            <person name="Mica E."/>
            <person name="Maldonado J."/>
            <person name="Lazzari B."/>
            <person name="Bielenberg D."/>
            <person name="Pirona R."/>
            <person name="Miculan M."/>
            <person name="Barakat A."/>
            <person name="Testolin R."/>
            <person name="Stella A."/>
            <person name="Tartarini S."/>
            <person name="Tonutti P."/>
            <person name="Arus P."/>
            <person name="Orellana A."/>
            <person name="Wells C."/>
            <person name="Main D."/>
            <person name="Vizzotto G."/>
            <person name="Silva H."/>
            <person name="Salamini F."/>
            <person name="Schmutz J."/>
            <person name="Morgante M."/>
            <person name="Rokhsar D.S."/>
        </authorList>
    </citation>
    <scope>NUCLEOTIDE SEQUENCE [LARGE SCALE GENOMIC DNA]</scope>
    <source>
        <strain evidence="3">cv. Nemared</strain>
    </source>
</reference>
<dbReference type="EMBL" id="CM007657">
    <property type="protein sequence ID" value="ONH95824.1"/>
    <property type="molecule type" value="Genomic_DNA"/>
</dbReference>
<organism evidence="2 3">
    <name type="scientific">Prunus persica</name>
    <name type="common">Peach</name>
    <name type="synonym">Amygdalus persica</name>
    <dbReference type="NCBI Taxonomy" id="3760"/>
    <lineage>
        <taxon>Eukaryota</taxon>
        <taxon>Viridiplantae</taxon>
        <taxon>Streptophyta</taxon>
        <taxon>Embryophyta</taxon>
        <taxon>Tracheophyta</taxon>
        <taxon>Spermatophyta</taxon>
        <taxon>Magnoliopsida</taxon>
        <taxon>eudicotyledons</taxon>
        <taxon>Gunneridae</taxon>
        <taxon>Pentapetalae</taxon>
        <taxon>rosids</taxon>
        <taxon>fabids</taxon>
        <taxon>Rosales</taxon>
        <taxon>Rosaceae</taxon>
        <taxon>Amygdaloideae</taxon>
        <taxon>Amygdaleae</taxon>
        <taxon>Prunus</taxon>
    </lineage>
</organism>
<accession>A0A251NC34</accession>
<dbReference type="Pfam" id="PF12776">
    <property type="entry name" value="Myb_DNA-bind_3"/>
    <property type="match status" value="2"/>
</dbReference>
<protein>
    <recommendedName>
        <fullName evidence="1">Myb/SANT-like domain-containing protein</fullName>
    </recommendedName>
</protein>
<dbReference type="EMBL" id="CM007657">
    <property type="protein sequence ID" value="ONH95825.1"/>
    <property type="molecule type" value="Genomic_DNA"/>
</dbReference>
<dbReference type="EMBL" id="CM007657">
    <property type="protein sequence ID" value="ONH95823.1"/>
    <property type="molecule type" value="Genomic_DNA"/>
</dbReference>
<dbReference type="Proteomes" id="UP000006882">
    <property type="component" value="Chromosome G7"/>
</dbReference>
<dbReference type="Gramene" id="ONH95823">
    <property type="protein sequence ID" value="ONH95823"/>
    <property type="gene ID" value="PRUPE_7G091300"/>
</dbReference>
<reference evidence="2" key="2">
    <citation type="submission" date="2016-12" db="EMBL/GenBank/DDBJ databases">
        <title>WGS assembly of Prunus persica.</title>
        <authorList>
            <person name="Verde I."/>
            <person name="Jenkins J."/>
            <person name="Dondini L."/>
            <person name="Micali S."/>
            <person name="Pagliarani G."/>
            <person name="Vendramin E."/>
            <person name="Paris R."/>
            <person name="Aramini V."/>
            <person name="Gazza L."/>
            <person name="Rossini L."/>
            <person name="Bassi D."/>
            <person name="Troggio M."/>
            <person name="Shu S."/>
            <person name="Grimwood J.H."/>
            <person name="Tartarini S."/>
            <person name="Dettori M.T."/>
            <person name="Schmutz J."/>
        </authorList>
    </citation>
    <scope>NUCLEOTIDE SEQUENCE</scope>
</reference>
<evidence type="ECO:0000259" key="1">
    <source>
        <dbReference type="Pfam" id="PF12776"/>
    </source>
</evidence>
<dbReference type="OrthoDB" id="1848055at2759"/>